<organism evidence="2 3">
    <name type="scientific">Sphingomonas caseinilyticus</name>
    <dbReference type="NCBI Taxonomy" id="2908205"/>
    <lineage>
        <taxon>Bacteria</taxon>
        <taxon>Pseudomonadati</taxon>
        <taxon>Pseudomonadota</taxon>
        <taxon>Alphaproteobacteria</taxon>
        <taxon>Sphingomonadales</taxon>
        <taxon>Sphingomonadaceae</taxon>
        <taxon>Sphingomonas</taxon>
    </lineage>
</organism>
<feature type="transmembrane region" description="Helical" evidence="1">
    <location>
        <begin position="107"/>
        <end position="125"/>
    </location>
</feature>
<evidence type="ECO:0008006" key="4">
    <source>
        <dbReference type="Google" id="ProtNLM"/>
    </source>
</evidence>
<dbReference type="Proteomes" id="UP001203410">
    <property type="component" value="Unassembled WGS sequence"/>
</dbReference>
<evidence type="ECO:0000313" key="2">
    <source>
        <dbReference type="EMBL" id="MCL6697831.1"/>
    </source>
</evidence>
<keyword evidence="1" id="KW-0812">Transmembrane</keyword>
<dbReference type="EMBL" id="JAMGBA010000001">
    <property type="protein sequence ID" value="MCL6697831.1"/>
    <property type="molecule type" value="Genomic_DNA"/>
</dbReference>
<comment type="caution">
    <text evidence="2">The sequence shown here is derived from an EMBL/GenBank/DDBJ whole genome shotgun (WGS) entry which is preliminary data.</text>
</comment>
<reference evidence="2 3" key="1">
    <citation type="submission" date="2022-05" db="EMBL/GenBank/DDBJ databases">
        <authorList>
            <person name="Jo J.-H."/>
            <person name="Im W.-T."/>
        </authorList>
    </citation>
    <scope>NUCLEOTIDE SEQUENCE [LARGE SCALE GENOMIC DNA]</scope>
    <source>
        <strain evidence="2 3">NSE70-1</strain>
    </source>
</reference>
<keyword evidence="1" id="KW-1133">Transmembrane helix</keyword>
<proteinExistence type="predicted"/>
<name>A0ABT0RSK8_9SPHN</name>
<evidence type="ECO:0000313" key="3">
    <source>
        <dbReference type="Proteomes" id="UP001203410"/>
    </source>
</evidence>
<protein>
    <recommendedName>
        <fullName evidence="4">Dolichyl-phosphate-mannose-protein mannosyltransferase</fullName>
    </recommendedName>
</protein>
<feature type="transmembrane region" description="Helical" evidence="1">
    <location>
        <begin position="296"/>
        <end position="314"/>
    </location>
</feature>
<feature type="transmembrane region" description="Helical" evidence="1">
    <location>
        <begin position="180"/>
        <end position="209"/>
    </location>
</feature>
<evidence type="ECO:0000256" key="1">
    <source>
        <dbReference type="SAM" id="Phobius"/>
    </source>
</evidence>
<keyword evidence="1" id="KW-0472">Membrane</keyword>
<accession>A0ABT0RSK8</accession>
<feature type="transmembrane region" description="Helical" evidence="1">
    <location>
        <begin position="320"/>
        <end position="337"/>
    </location>
</feature>
<keyword evidence="3" id="KW-1185">Reference proteome</keyword>
<dbReference type="RefSeq" id="WP_249903179.1">
    <property type="nucleotide sequence ID" value="NZ_JAMGBA010000001.1"/>
</dbReference>
<feature type="transmembrane region" description="Helical" evidence="1">
    <location>
        <begin position="216"/>
        <end position="236"/>
    </location>
</feature>
<gene>
    <name evidence="2" type="ORF">LZ496_03405</name>
</gene>
<feature type="transmembrane region" description="Helical" evidence="1">
    <location>
        <begin position="12"/>
        <end position="35"/>
    </location>
</feature>
<feature type="transmembrane region" description="Helical" evidence="1">
    <location>
        <begin position="269"/>
        <end position="289"/>
    </location>
</feature>
<sequence length="356" mass="38596">MNWGAIPTRFEGWSRGAALALVAVVAALLVAVAWSPEAGPAPKLRASKAQPSDLQLYRDIIDGVRSGGDYYKVAAEAQRKNHYPLKPFFTFRLPTHATVYAMFGHRVMMVALWLLCGGLMVAWWMRLRSVLPLPLLGAIMILIGTGLGGMLQPQAGLFHESWAALLLALMVAIRRPENPWPAIVAGGLALMIRELALPMILAMGGLALLERRWREAAGWALAVVLFGIYMTLHAQWVSEVVLPGDPPSPGWSRVLGAEFAFKSIAKVTYGIRLPDAIAAGLLLLSLFGWASVKTGWALRVSILLAGYTAMLALFARPDTFYWGLLPAPLAYAGLAFLPKATSDLAKAVTRTPYRAA</sequence>
<feature type="transmembrane region" description="Helical" evidence="1">
    <location>
        <begin position="131"/>
        <end position="150"/>
    </location>
</feature>